<dbReference type="SUPFAM" id="SSF47565">
    <property type="entry name" value="Insect pheromone/odorant-binding proteins"/>
    <property type="match status" value="1"/>
</dbReference>
<dbReference type="AlphaFoldDB" id="A0A8K0D544"/>
<gene>
    <name evidence="2" type="ORF">ILUMI_11384</name>
</gene>
<keyword evidence="1" id="KW-0732">Signal</keyword>
<dbReference type="Pfam" id="PF01395">
    <property type="entry name" value="PBP_GOBP"/>
    <property type="match status" value="1"/>
</dbReference>
<accession>A0A8K0D544</accession>
<organism evidence="2 3">
    <name type="scientific">Ignelater luminosus</name>
    <name type="common">Cucubano</name>
    <name type="synonym">Pyrophorus luminosus</name>
    <dbReference type="NCBI Taxonomy" id="2038154"/>
    <lineage>
        <taxon>Eukaryota</taxon>
        <taxon>Metazoa</taxon>
        <taxon>Ecdysozoa</taxon>
        <taxon>Arthropoda</taxon>
        <taxon>Hexapoda</taxon>
        <taxon>Insecta</taxon>
        <taxon>Pterygota</taxon>
        <taxon>Neoptera</taxon>
        <taxon>Endopterygota</taxon>
        <taxon>Coleoptera</taxon>
        <taxon>Polyphaga</taxon>
        <taxon>Elateriformia</taxon>
        <taxon>Elateroidea</taxon>
        <taxon>Elateridae</taxon>
        <taxon>Agrypninae</taxon>
        <taxon>Pyrophorini</taxon>
        <taxon>Ignelater</taxon>
    </lineage>
</organism>
<dbReference type="EMBL" id="VTPC01006632">
    <property type="protein sequence ID" value="KAF2894790.1"/>
    <property type="molecule type" value="Genomic_DNA"/>
</dbReference>
<dbReference type="GO" id="GO:0005549">
    <property type="term" value="F:odorant binding"/>
    <property type="evidence" value="ECO:0007669"/>
    <property type="project" value="InterPro"/>
</dbReference>
<keyword evidence="3" id="KW-1185">Reference proteome</keyword>
<feature type="signal peptide" evidence="1">
    <location>
        <begin position="1"/>
        <end position="17"/>
    </location>
</feature>
<sequence>MKFTSTIFFALLVGVLGYVWNPEELECVEELKLIKAEIEIFDNPWDQPTPENSKIFNDYLECKWKKQGGLKDNSEIEWNKIYDITVDDVKQDMENSSDYDEVVYTEISKLLNKAINKCREQNIQGDTAGQTVAKVQNCVGQQLRELIEVRDFYYK</sequence>
<evidence type="ECO:0000256" key="1">
    <source>
        <dbReference type="SAM" id="SignalP"/>
    </source>
</evidence>
<protein>
    <submittedName>
        <fullName evidence="2">Uncharacterized protein</fullName>
    </submittedName>
</protein>
<comment type="caution">
    <text evidence="2">The sequence shown here is derived from an EMBL/GenBank/DDBJ whole genome shotgun (WGS) entry which is preliminary data.</text>
</comment>
<reference evidence="2" key="1">
    <citation type="submission" date="2019-08" db="EMBL/GenBank/DDBJ databases">
        <title>The genome of the North American firefly Photinus pyralis.</title>
        <authorList>
            <consortium name="Photinus pyralis genome working group"/>
            <person name="Fallon T.R."/>
            <person name="Sander Lower S.E."/>
            <person name="Weng J.-K."/>
        </authorList>
    </citation>
    <scope>NUCLEOTIDE SEQUENCE</scope>
    <source>
        <strain evidence="2">TRF0915ILg1</strain>
        <tissue evidence="2">Whole body</tissue>
    </source>
</reference>
<dbReference type="Gene3D" id="1.10.238.20">
    <property type="entry name" value="Pheromone/general odorant binding protein domain"/>
    <property type="match status" value="1"/>
</dbReference>
<evidence type="ECO:0000313" key="3">
    <source>
        <dbReference type="Proteomes" id="UP000801492"/>
    </source>
</evidence>
<feature type="chain" id="PRO_5035423634" evidence="1">
    <location>
        <begin position="18"/>
        <end position="155"/>
    </location>
</feature>
<evidence type="ECO:0000313" key="2">
    <source>
        <dbReference type="EMBL" id="KAF2894790.1"/>
    </source>
</evidence>
<name>A0A8K0D544_IGNLU</name>
<proteinExistence type="predicted"/>
<dbReference type="InterPro" id="IPR006170">
    <property type="entry name" value="PBP/GOBP"/>
</dbReference>
<dbReference type="InterPro" id="IPR036728">
    <property type="entry name" value="PBP_GOBP_sf"/>
</dbReference>
<dbReference type="Proteomes" id="UP000801492">
    <property type="component" value="Unassembled WGS sequence"/>
</dbReference>